<dbReference type="AlphaFoldDB" id="A0ABD1T0E2"/>
<dbReference type="PANTHER" id="PTHR24559:SF444">
    <property type="entry name" value="REVERSE TRANSCRIPTASE DOMAIN-CONTAINING PROTEIN"/>
    <property type="match status" value="1"/>
</dbReference>
<evidence type="ECO:0000313" key="2">
    <source>
        <dbReference type="Proteomes" id="UP001604336"/>
    </source>
</evidence>
<dbReference type="SUPFAM" id="SSF56672">
    <property type="entry name" value="DNA/RNA polymerases"/>
    <property type="match status" value="1"/>
</dbReference>
<dbReference type="EMBL" id="JBFOLK010000006">
    <property type="protein sequence ID" value="KAL2506043.1"/>
    <property type="molecule type" value="Genomic_DNA"/>
</dbReference>
<reference evidence="2" key="1">
    <citation type="submission" date="2024-07" db="EMBL/GenBank/DDBJ databases">
        <title>Two chromosome-level genome assemblies of Korean endemic species Abeliophyllum distichum and Forsythia ovata (Oleaceae).</title>
        <authorList>
            <person name="Jang H."/>
        </authorList>
    </citation>
    <scope>NUCLEOTIDE SEQUENCE [LARGE SCALE GENOMIC DNA]</scope>
</reference>
<dbReference type="InterPro" id="IPR053134">
    <property type="entry name" value="RNA-dir_DNA_polymerase"/>
</dbReference>
<keyword evidence="2" id="KW-1185">Reference proteome</keyword>
<organism evidence="1 2">
    <name type="scientific">Abeliophyllum distichum</name>
    <dbReference type="NCBI Taxonomy" id="126358"/>
    <lineage>
        <taxon>Eukaryota</taxon>
        <taxon>Viridiplantae</taxon>
        <taxon>Streptophyta</taxon>
        <taxon>Embryophyta</taxon>
        <taxon>Tracheophyta</taxon>
        <taxon>Spermatophyta</taxon>
        <taxon>Magnoliopsida</taxon>
        <taxon>eudicotyledons</taxon>
        <taxon>Gunneridae</taxon>
        <taxon>Pentapetalae</taxon>
        <taxon>asterids</taxon>
        <taxon>lamiids</taxon>
        <taxon>Lamiales</taxon>
        <taxon>Oleaceae</taxon>
        <taxon>Forsythieae</taxon>
        <taxon>Abeliophyllum</taxon>
    </lineage>
</organism>
<comment type="caution">
    <text evidence="1">The sequence shown here is derived from an EMBL/GenBank/DDBJ whole genome shotgun (WGS) entry which is preliminary data.</text>
</comment>
<dbReference type="Proteomes" id="UP001604336">
    <property type="component" value="Unassembled WGS sequence"/>
</dbReference>
<evidence type="ECO:0008006" key="3">
    <source>
        <dbReference type="Google" id="ProtNLM"/>
    </source>
</evidence>
<sequence length="152" mass="17448">MTIQTELMDNDPKKAKEDMVMEEGLDAQIISSDSLASPAKELETFTLNPSDPSQSDMVGISPSVACHALKVDPKIRPKIQKRKPLSTKRYDTLKEEVNKLLANRFIREAVYPQWVSNPVLVRKNNRKWRVCIDFSYLNQVFPKDSFLLPRID</sequence>
<evidence type="ECO:0000313" key="1">
    <source>
        <dbReference type="EMBL" id="KAL2506043.1"/>
    </source>
</evidence>
<gene>
    <name evidence="1" type="ORF">Adt_21664</name>
</gene>
<dbReference type="PANTHER" id="PTHR24559">
    <property type="entry name" value="TRANSPOSON TY3-I GAG-POL POLYPROTEIN"/>
    <property type="match status" value="1"/>
</dbReference>
<dbReference type="Gene3D" id="3.10.10.10">
    <property type="entry name" value="HIV Type 1 Reverse Transcriptase, subunit A, domain 1"/>
    <property type="match status" value="1"/>
</dbReference>
<protein>
    <recommendedName>
        <fullName evidence="3">Reverse transcriptase</fullName>
    </recommendedName>
</protein>
<name>A0ABD1T0E2_9LAMI</name>
<accession>A0ABD1T0E2</accession>
<dbReference type="InterPro" id="IPR043502">
    <property type="entry name" value="DNA/RNA_pol_sf"/>
</dbReference>
<proteinExistence type="predicted"/>